<evidence type="ECO:0000313" key="2">
    <source>
        <dbReference type="Proteomes" id="UP000264353"/>
    </source>
</evidence>
<dbReference type="Proteomes" id="UP000264353">
    <property type="component" value="Chromosome A1"/>
</dbReference>
<name>A0A398AMK4_BRACM</name>
<dbReference type="AlphaFoldDB" id="A0A398AMK4"/>
<proteinExistence type="predicted"/>
<accession>A0A398AMK4</accession>
<evidence type="ECO:0000313" key="1">
    <source>
        <dbReference type="EMBL" id="RID78952.1"/>
    </source>
</evidence>
<reference evidence="1 2" key="1">
    <citation type="submission" date="2018-06" db="EMBL/GenBank/DDBJ databases">
        <title>WGS assembly of Brassica rapa FPsc.</title>
        <authorList>
            <person name="Bowman J."/>
            <person name="Kohchi T."/>
            <person name="Yamato K."/>
            <person name="Jenkins J."/>
            <person name="Shu S."/>
            <person name="Ishizaki K."/>
            <person name="Yamaoka S."/>
            <person name="Nishihama R."/>
            <person name="Nakamura Y."/>
            <person name="Berger F."/>
            <person name="Adam C."/>
            <person name="Aki S."/>
            <person name="Althoff F."/>
            <person name="Araki T."/>
            <person name="Arteaga-Vazquez M."/>
            <person name="Balasubrmanian S."/>
            <person name="Bauer D."/>
            <person name="Boehm C."/>
            <person name="Briginshaw L."/>
            <person name="Caballero-Perez J."/>
            <person name="Catarino B."/>
            <person name="Chen F."/>
            <person name="Chiyoda S."/>
            <person name="Chovatia M."/>
            <person name="Davies K."/>
            <person name="Delmans M."/>
            <person name="Demura T."/>
            <person name="Dierschke T."/>
            <person name="Dolan L."/>
            <person name="Dorantes-Acosta A."/>
            <person name="Eklund D."/>
            <person name="Florent S."/>
            <person name="Flores-Sandoval E."/>
            <person name="Fujiyama A."/>
            <person name="Fukuzawa H."/>
            <person name="Galik B."/>
            <person name="Grimanelli D."/>
            <person name="Grimwood J."/>
            <person name="Grossniklaus U."/>
            <person name="Hamada T."/>
            <person name="Haseloff J."/>
            <person name="Hetherington A."/>
            <person name="Higo A."/>
            <person name="Hirakawa Y."/>
            <person name="Hundley H."/>
            <person name="Ikeda Y."/>
            <person name="Inoue K."/>
            <person name="Inoue S."/>
            <person name="Ishida S."/>
            <person name="Jia Q."/>
            <person name="Kakita M."/>
            <person name="Kanazawa T."/>
            <person name="Kawai Y."/>
            <person name="Kawashima T."/>
            <person name="Kennedy M."/>
            <person name="Kinose K."/>
            <person name="Kinoshita T."/>
            <person name="Kohara Y."/>
            <person name="Koide E."/>
            <person name="Komatsu K."/>
            <person name="Kopischke S."/>
            <person name="Kubo M."/>
            <person name="Kyozuka J."/>
            <person name="Lagercrantz U."/>
            <person name="Lin S."/>
            <person name="Lindquist E."/>
            <person name="Lipzen A."/>
            <person name="Lu C."/>
            <person name="Luna E."/>
            <person name="Martienssen R."/>
            <person name="Minamino N."/>
            <person name="Mizutani M."/>
            <person name="Mizutani M."/>
            <person name="Mochizuki N."/>
            <person name="Monte I."/>
            <person name="Mosher R."/>
            <person name="Nagasaki H."/>
            <person name="Nakagami H."/>
            <person name="Naramoto S."/>
            <person name="Nishitani K."/>
            <person name="Ohtani M."/>
            <person name="Okamoto T."/>
            <person name="Okumura M."/>
            <person name="Phillips J."/>
            <person name="Pollak B."/>
            <person name="Reinders A."/>
            <person name="Roevekamp M."/>
            <person name="Sano R."/>
            <person name="Sawa S."/>
            <person name="Schmid M."/>
            <person name="Shirakawa M."/>
            <person name="Solano R."/>
            <person name="Spunde A."/>
            <person name="Suetsugu N."/>
            <person name="Sugano S."/>
            <person name="Sugiyama A."/>
            <person name="Sun R."/>
            <person name="Suzuki Y."/>
            <person name="Takenaka M."/>
            <person name="Takezawa D."/>
            <person name="Tomogane H."/>
            <person name="Tsuzuki M."/>
            <person name="Ueda T."/>
            <person name="Umeda M."/>
            <person name="Ward J."/>
            <person name="Watanabe Y."/>
            <person name="Yazaki K."/>
            <person name="Yokoyama R."/>
            <person name="Yoshitake Y."/>
            <person name="Yotsui I."/>
            <person name="Zachgo S."/>
            <person name="Schmutz J."/>
        </authorList>
    </citation>
    <scope>NUCLEOTIDE SEQUENCE [LARGE SCALE GENOMIC DNA]</scope>
    <source>
        <strain evidence="2">cv. B-3</strain>
    </source>
</reference>
<feature type="non-terminal residue" evidence="1">
    <location>
        <position position="1"/>
    </location>
</feature>
<dbReference type="PANTHER" id="PTHR35466">
    <property type="entry name" value="SERINE/ARGININE REPETITIVE MATRIX PROTEIN 1"/>
    <property type="match status" value="1"/>
</dbReference>
<organism evidence="1 2">
    <name type="scientific">Brassica campestris</name>
    <name type="common">Field mustard</name>
    <dbReference type="NCBI Taxonomy" id="3711"/>
    <lineage>
        <taxon>Eukaryota</taxon>
        <taxon>Viridiplantae</taxon>
        <taxon>Streptophyta</taxon>
        <taxon>Embryophyta</taxon>
        <taxon>Tracheophyta</taxon>
        <taxon>Spermatophyta</taxon>
        <taxon>Magnoliopsida</taxon>
        <taxon>eudicotyledons</taxon>
        <taxon>Gunneridae</taxon>
        <taxon>Pentapetalae</taxon>
        <taxon>rosids</taxon>
        <taxon>malvids</taxon>
        <taxon>Brassicales</taxon>
        <taxon>Brassicaceae</taxon>
        <taxon>Brassiceae</taxon>
        <taxon>Brassica</taxon>
    </lineage>
</organism>
<dbReference type="PANTHER" id="PTHR35466:SF6">
    <property type="entry name" value="BNACNNG09780D PROTEIN"/>
    <property type="match status" value="1"/>
</dbReference>
<dbReference type="EMBL" id="CM010628">
    <property type="protein sequence ID" value="RID78952.1"/>
    <property type="molecule type" value="Genomic_DNA"/>
</dbReference>
<sequence>SGGGLRKTGSRLERGFCSDMETMSPRTVSSRRSVSLRWDSPKSSSFSSFRFSPRLAAESEWAGFGLFLNGSRLVL</sequence>
<gene>
    <name evidence="1" type="ORF">BRARA_A01731</name>
</gene>
<protein>
    <submittedName>
        <fullName evidence="1">Uncharacterized protein</fullName>
    </submittedName>
</protein>